<sequence>MATASAIQKFHATTRQTAGRRRSKAQPAKERTAGHRTNGFLKNRFLPFWAIQARNYRQVEAEFFRSLTNLCSVYEIPEPDVSDIAFPQNVTIAYMQVKEALKLKDKNADCIIIKDSGTARHWRYLKILIRVCACIISR</sequence>
<dbReference type="Proteomes" id="UP000321362">
    <property type="component" value="Chromosome"/>
</dbReference>
<protein>
    <submittedName>
        <fullName evidence="2">Uncharacterized protein</fullName>
    </submittedName>
</protein>
<dbReference type="KEGG" id="mgk:FSB76_01715"/>
<accession>A0A5B8VVC7</accession>
<evidence type="ECO:0000313" key="3">
    <source>
        <dbReference type="Proteomes" id="UP000321362"/>
    </source>
</evidence>
<dbReference type="OrthoDB" id="917674at2"/>
<dbReference type="RefSeq" id="WP_147051885.1">
    <property type="nucleotide sequence ID" value="NZ_CP042437.1"/>
</dbReference>
<feature type="region of interest" description="Disordered" evidence="1">
    <location>
        <begin position="11"/>
        <end position="33"/>
    </location>
</feature>
<proteinExistence type="predicted"/>
<gene>
    <name evidence="2" type="ORF">FSB76_01715</name>
</gene>
<dbReference type="EMBL" id="CP042437">
    <property type="protein sequence ID" value="QEC74726.1"/>
    <property type="molecule type" value="Genomic_DNA"/>
</dbReference>
<reference evidence="2 3" key="1">
    <citation type="journal article" date="2013" name="J. Microbiol.">
        <title>Mucilaginibacter ginsenosidivorax sp. nov., with ginsenoside converting activity isolated from sediment.</title>
        <authorList>
            <person name="Kim J.K."/>
            <person name="Choi T.E."/>
            <person name="Liu Q.M."/>
            <person name="Park H.Y."/>
            <person name="Yi T.H."/>
            <person name="Yoon M.H."/>
            <person name="Kim S.C."/>
            <person name="Im W.T."/>
        </authorList>
    </citation>
    <scope>NUCLEOTIDE SEQUENCE [LARGE SCALE GENOMIC DNA]</scope>
    <source>
        <strain evidence="2 3">KHI28</strain>
    </source>
</reference>
<evidence type="ECO:0000256" key="1">
    <source>
        <dbReference type="SAM" id="MobiDB-lite"/>
    </source>
</evidence>
<evidence type="ECO:0000313" key="2">
    <source>
        <dbReference type="EMBL" id="QEC74726.1"/>
    </source>
</evidence>
<name>A0A5B8VVC7_9SPHI</name>
<keyword evidence="3" id="KW-1185">Reference proteome</keyword>
<dbReference type="AlphaFoldDB" id="A0A5B8VVC7"/>
<organism evidence="2 3">
    <name type="scientific">Mucilaginibacter ginsenosidivorax</name>
    <dbReference type="NCBI Taxonomy" id="862126"/>
    <lineage>
        <taxon>Bacteria</taxon>
        <taxon>Pseudomonadati</taxon>
        <taxon>Bacteroidota</taxon>
        <taxon>Sphingobacteriia</taxon>
        <taxon>Sphingobacteriales</taxon>
        <taxon>Sphingobacteriaceae</taxon>
        <taxon>Mucilaginibacter</taxon>
    </lineage>
</organism>